<dbReference type="Proteomes" id="UP001152523">
    <property type="component" value="Unassembled WGS sequence"/>
</dbReference>
<dbReference type="PANTHER" id="PTHR47926:SF375">
    <property type="entry name" value="PENTATRICOPEPTIDE REPEAT-CONTAINING PROTEIN"/>
    <property type="match status" value="1"/>
</dbReference>
<dbReference type="NCBIfam" id="TIGR00756">
    <property type="entry name" value="PPR"/>
    <property type="match status" value="6"/>
</dbReference>
<comment type="caution">
    <text evidence="6">The sequence shown here is derived from an EMBL/GenBank/DDBJ whole genome shotgun (WGS) entry which is preliminary data.</text>
</comment>
<keyword evidence="1" id="KW-0677">Repeat</keyword>
<feature type="repeat" description="PPR" evidence="2">
    <location>
        <begin position="403"/>
        <end position="437"/>
    </location>
</feature>
<dbReference type="FunFam" id="1.25.40.10:FF:000637">
    <property type="entry name" value="Pentatricopeptide repeat-containing protein"/>
    <property type="match status" value="1"/>
</dbReference>
<proteinExistence type="predicted"/>
<dbReference type="InterPro" id="IPR011990">
    <property type="entry name" value="TPR-like_helical_dom_sf"/>
</dbReference>
<evidence type="ECO:0000313" key="5">
    <source>
        <dbReference type="EMBL" id="CAH9136758.1"/>
    </source>
</evidence>
<evidence type="ECO:0008006" key="8">
    <source>
        <dbReference type="Google" id="ProtNLM"/>
    </source>
</evidence>
<gene>
    <name evidence="4" type="ORF">CEPIT_LOCUS1691</name>
    <name evidence="5" type="ORF">CEPIT_LOCUS35515</name>
    <name evidence="6" type="ORF">CEPIT_LOCUS44794</name>
</gene>
<keyword evidence="7" id="KW-1185">Reference proteome</keyword>
<accession>A0AAV0GM93</accession>
<dbReference type="EMBL" id="CAMAPF010000010">
    <property type="protein sequence ID" value="CAH9061454.1"/>
    <property type="molecule type" value="Genomic_DNA"/>
</dbReference>
<feature type="repeat" description="PPR" evidence="2">
    <location>
        <begin position="505"/>
        <end position="539"/>
    </location>
</feature>
<dbReference type="InterPro" id="IPR002885">
    <property type="entry name" value="PPR_rpt"/>
</dbReference>
<organism evidence="6 7">
    <name type="scientific">Cuscuta epithymum</name>
    <dbReference type="NCBI Taxonomy" id="186058"/>
    <lineage>
        <taxon>Eukaryota</taxon>
        <taxon>Viridiplantae</taxon>
        <taxon>Streptophyta</taxon>
        <taxon>Embryophyta</taxon>
        <taxon>Tracheophyta</taxon>
        <taxon>Spermatophyta</taxon>
        <taxon>Magnoliopsida</taxon>
        <taxon>eudicotyledons</taxon>
        <taxon>Gunneridae</taxon>
        <taxon>Pentapetalae</taxon>
        <taxon>asterids</taxon>
        <taxon>lamiids</taxon>
        <taxon>Solanales</taxon>
        <taxon>Convolvulaceae</taxon>
        <taxon>Cuscuteae</taxon>
        <taxon>Cuscuta</taxon>
        <taxon>Cuscuta subgen. Cuscuta</taxon>
    </lineage>
</organism>
<dbReference type="FunFam" id="1.25.40.10:FF:000393">
    <property type="entry name" value="Pentatricopeptide repeat-containing protein At1g20230"/>
    <property type="match status" value="1"/>
</dbReference>
<dbReference type="InterPro" id="IPR046848">
    <property type="entry name" value="E_motif"/>
</dbReference>
<dbReference type="Pfam" id="PF20431">
    <property type="entry name" value="E_motif"/>
    <property type="match status" value="1"/>
</dbReference>
<feature type="repeat" description="PPR" evidence="2">
    <location>
        <begin position="474"/>
        <end position="504"/>
    </location>
</feature>
<dbReference type="Pfam" id="PF13041">
    <property type="entry name" value="PPR_2"/>
    <property type="match status" value="4"/>
</dbReference>
<dbReference type="Pfam" id="PF01535">
    <property type="entry name" value="PPR"/>
    <property type="match status" value="3"/>
</dbReference>
<sequence>MPFADSLLPRNFSLSQVEKFIPKKWRQCVKVSDIKKNIESLVSSSHEPILRTKVPYDESMVDCLLSTLKNFASEGHLLKAFRTFGLIQLNVPSQSPCHTVLQSLSSLFQCCTELKSFSEGKQLHAYAITSGLAHHAMLVPKIITFYTTFGLLLDAHKVTETSNVLHPLPWNLLIYSYVKVRQYDAVLSAYKQMVSKGIWPDNFTYPSVLKACGEQANLSFGREVHKSIDASSSKRNMFVDNALLSMYAKCGELDIACQIFERILVKDAVSWNAMISGYASNDMWSKAFDLFERMIFKGIELNNITWNTIASGCTKTGNFEGAFELLSRMRNCGFVLDPVAVLIGLGACSQTGLIRIGKEIHCLAIRSHFQDFDNVTNALITMYARCKDLKHAYTIFQLKESKSIVSWNSIISGFAHCGRYEEASFFFREMLLCGFKPNYVTIASILPLCARVANLQHGREFHCYLCKHEGFEQQLILWNSLLDMYARSGKVYLAKKLFDSMSKKDTVTYTSLIAGYGVQGNGKEAIRLFMDMIRSHIKPDHVTMVSILSACSHSGLLDQGEKLFELMQSVYGVTPQLEHVSCMIDLYGRSGLLKKAQHIIMKMSFEPTEEMWATLIGACRIHGNTEIGEWAAEKLLEMRPDNSGYYVLIANMYAAAGSWNKLANVRTLMRDSGVRKDPGCAWIDMKAGFSSFMVADTTNSQRLEIYSLLGGLTRQIKDASHSSNEESTSDEEEAYEALAA</sequence>
<dbReference type="SUPFAM" id="SSF48452">
    <property type="entry name" value="TPR-like"/>
    <property type="match status" value="1"/>
</dbReference>
<evidence type="ECO:0000313" key="6">
    <source>
        <dbReference type="EMBL" id="CAH9148809.1"/>
    </source>
</evidence>
<dbReference type="EMBL" id="CAMAPF010000996">
    <property type="protein sequence ID" value="CAH9136758.1"/>
    <property type="molecule type" value="Genomic_DNA"/>
</dbReference>
<name>A0AAV0GM93_9ASTE</name>
<dbReference type="EMBL" id="CAMAPF010001250">
    <property type="protein sequence ID" value="CAH9148809.1"/>
    <property type="molecule type" value="Genomic_DNA"/>
</dbReference>
<protein>
    <recommendedName>
        <fullName evidence="8">Pentatricopeptide repeat-containing protein</fullName>
    </recommendedName>
</protein>
<dbReference type="AlphaFoldDB" id="A0AAV0GM93"/>
<feature type="repeat" description="PPR" evidence="2">
    <location>
        <begin position="267"/>
        <end position="301"/>
    </location>
</feature>
<reference evidence="6" key="1">
    <citation type="submission" date="2022-07" db="EMBL/GenBank/DDBJ databases">
        <authorList>
            <person name="Macas J."/>
            <person name="Novak P."/>
            <person name="Neumann P."/>
        </authorList>
    </citation>
    <scope>NUCLEOTIDE SEQUENCE</scope>
</reference>
<feature type="region of interest" description="Disordered" evidence="3">
    <location>
        <begin position="718"/>
        <end position="740"/>
    </location>
</feature>
<dbReference type="Gene3D" id="1.25.40.10">
    <property type="entry name" value="Tetratricopeptide repeat domain"/>
    <property type="match status" value="5"/>
</dbReference>
<dbReference type="InterPro" id="IPR046960">
    <property type="entry name" value="PPR_At4g14850-like_plant"/>
</dbReference>
<feature type="compositionally biased region" description="Acidic residues" evidence="3">
    <location>
        <begin position="727"/>
        <end position="740"/>
    </location>
</feature>
<feature type="repeat" description="PPR" evidence="2">
    <location>
        <begin position="166"/>
        <end position="200"/>
    </location>
</feature>
<dbReference type="PANTHER" id="PTHR47926">
    <property type="entry name" value="PENTATRICOPEPTIDE REPEAT-CONTAINING PROTEIN"/>
    <property type="match status" value="1"/>
</dbReference>
<dbReference type="FunFam" id="1.25.40.10:FF:000627">
    <property type="entry name" value="Pentatricopeptide repeat-containing protein"/>
    <property type="match status" value="1"/>
</dbReference>
<dbReference type="GO" id="GO:0003723">
    <property type="term" value="F:RNA binding"/>
    <property type="evidence" value="ECO:0007669"/>
    <property type="project" value="InterPro"/>
</dbReference>
<dbReference type="PROSITE" id="PS51375">
    <property type="entry name" value="PPR"/>
    <property type="match status" value="6"/>
</dbReference>
<evidence type="ECO:0000256" key="1">
    <source>
        <dbReference type="ARBA" id="ARBA00022737"/>
    </source>
</evidence>
<dbReference type="GO" id="GO:0009451">
    <property type="term" value="P:RNA modification"/>
    <property type="evidence" value="ECO:0007669"/>
    <property type="project" value="InterPro"/>
</dbReference>
<evidence type="ECO:0000256" key="3">
    <source>
        <dbReference type="SAM" id="MobiDB-lite"/>
    </source>
</evidence>
<evidence type="ECO:0000313" key="7">
    <source>
        <dbReference type="Proteomes" id="UP001152523"/>
    </source>
</evidence>
<evidence type="ECO:0000313" key="4">
    <source>
        <dbReference type="EMBL" id="CAH9061454.1"/>
    </source>
</evidence>
<feature type="repeat" description="PPR" evidence="2">
    <location>
        <begin position="302"/>
        <end position="336"/>
    </location>
</feature>
<evidence type="ECO:0000256" key="2">
    <source>
        <dbReference type="PROSITE-ProRule" id="PRU00708"/>
    </source>
</evidence>